<evidence type="ECO:0000256" key="3">
    <source>
        <dbReference type="ARBA" id="ARBA00022692"/>
    </source>
</evidence>
<dbReference type="GO" id="GO:0007009">
    <property type="term" value="P:plasma membrane organization"/>
    <property type="evidence" value="ECO:0007669"/>
    <property type="project" value="UniProtKB-ARBA"/>
</dbReference>
<proteinExistence type="inferred from homology"/>
<dbReference type="FunFam" id="2.60.40.10:FF:000813">
    <property type="entry name" value="Vesicle-associated protein 1-1"/>
    <property type="match status" value="1"/>
</dbReference>
<feature type="transmembrane region" description="Helical" evidence="7">
    <location>
        <begin position="317"/>
        <end position="336"/>
    </location>
</feature>
<evidence type="ECO:0000256" key="4">
    <source>
        <dbReference type="ARBA" id="ARBA00022989"/>
    </source>
</evidence>
<evidence type="ECO:0000259" key="8">
    <source>
        <dbReference type="PROSITE" id="PS50202"/>
    </source>
</evidence>
<keyword evidence="3 7" id="KW-0812">Transmembrane</keyword>
<feature type="compositionally biased region" description="Pro residues" evidence="6">
    <location>
        <begin position="221"/>
        <end position="232"/>
    </location>
</feature>
<dbReference type="PANTHER" id="PTHR10809">
    <property type="entry name" value="VESICLE-ASSOCIATED MEMBRANE PROTEIN-ASSOCIATED PROTEIN"/>
    <property type="match status" value="1"/>
</dbReference>
<feature type="region of interest" description="Disordered" evidence="6">
    <location>
        <begin position="259"/>
        <end position="311"/>
    </location>
</feature>
<dbReference type="GO" id="GO:0035091">
    <property type="term" value="F:phosphatidylinositol binding"/>
    <property type="evidence" value="ECO:0007669"/>
    <property type="project" value="UniProtKB-ARBA"/>
</dbReference>
<dbReference type="GO" id="GO:0090158">
    <property type="term" value="P:endoplasmic reticulum membrane organization"/>
    <property type="evidence" value="ECO:0007669"/>
    <property type="project" value="TreeGrafter"/>
</dbReference>
<evidence type="ECO:0000256" key="5">
    <source>
        <dbReference type="ARBA" id="ARBA00023136"/>
    </source>
</evidence>
<dbReference type="InterPro" id="IPR008962">
    <property type="entry name" value="PapD-like_sf"/>
</dbReference>
<evidence type="ECO:0000256" key="6">
    <source>
        <dbReference type="SAM" id="MobiDB-lite"/>
    </source>
</evidence>
<dbReference type="EMBL" id="KV429035">
    <property type="protein sequence ID" value="KZT73922.1"/>
    <property type="molecule type" value="Genomic_DNA"/>
</dbReference>
<feature type="region of interest" description="Disordered" evidence="6">
    <location>
        <begin position="216"/>
        <end position="236"/>
    </location>
</feature>
<dbReference type="Gene3D" id="2.60.40.10">
    <property type="entry name" value="Immunoglobulins"/>
    <property type="match status" value="1"/>
</dbReference>
<evidence type="ECO:0000256" key="7">
    <source>
        <dbReference type="SAM" id="Phobius"/>
    </source>
</evidence>
<comment type="subcellular location">
    <subcellularLocation>
        <location evidence="1">Membrane</location>
        <topology evidence="1">Single-pass type IV membrane protein</topology>
    </subcellularLocation>
</comment>
<feature type="compositionally biased region" description="Polar residues" evidence="6">
    <location>
        <begin position="259"/>
        <end position="274"/>
    </location>
</feature>
<dbReference type="GO" id="GO:1902647">
    <property type="term" value="P:negative regulation of 1-phosphatidyl-1D-myo-inositol 4,5-bisphosphate biosynthetic process"/>
    <property type="evidence" value="ECO:0007669"/>
    <property type="project" value="UniProtKB-ARBA"/>
</dbReference>
<evidence type="ECO:0000256" key="1">
    <source>
        <dbReference type="ARBA" id="ARBA00004211"/>
    </source>
</evidence>
<dbReference type="OrthoDB" id="264603at2759"/>
<dbReference type="PANTHER" id="PTHR10809:SF6">
    <property type="entry name" value="AT11025P-RELATED"/>
    <property type="match status" value="1"/>
</dbReference>
<protein>
    <submittedName>
        <fullName evidence="9">VAMP-associated protein</fullName>
    </submittedName>
</protein>
<feature type="region of interest" description="Disordered" evidence="6">
    <location>
        <begin position="149"/>
        <end position="192"/>
    </location>
</feature>
<dbReference type="AlphaFoldDB" id="A0A165TTC6"/>
<dbReference type="Pfam" id="PF00635">
    <property type="entry name" value="Motile_Sperm"/>
    <property type="match status" value="1"/>
</dbReference>
<dbReference type="InterPro" id="IPR013783">
    <property type="entry name" value="Ig-like_fold"/>
</dbReference>
<reference evidence="9 10" key="1">
    <citation type="journal article" date="2016" name="Mol. Biol. Evol.">
        <title>Comparative Genomics of Early-Diverging Mushroom-Forming Fungi Provides Insights into the Origins of Lignocellulose Decay Capabilities.</title>
        <authorList>
            <person name="Nagy L.G."/>
            <person name="Riley R."/>
            <person name="Tritt A."/>
            <person name="Adam C."/>
            <person name="Daum C."/>
            <person name="Floudas D."/>
            <person name="Sun H."/>
            <person name="Yadav J.S."/>
            <person name="Pangilinan J."/>
            <person name="Larsson K.H."/>
            <person name="Matsuura K."/>
            <person name="Barry K."/>
            <person name="Labutti K."/>
            <person name="Kuo R."/>
            <person name="Ohm R.A."/>
            <person name="Bhattacharya S.S."/>
            <person name="Shirouzu T."/>
            <person name="Yoshinaga Y."/>
            <person name="Martin F.M."/>
            <person name="Grigoriev I.V."/>
            <person name="Hibbett D.S."/>
        </authorList>
    </citation>
    <scope>NUCLEOTIDE SEQUENCE [LARGE SCALE GENOMIC DNA]</scope>
    <source>
        <strain evidence="9 10">L-15889</strain>
    </source>
</reference>
<keyword evidence="5 7" id="KW-0472">Membrane</keyword>
<dbReference type="PROSITE" id="PS50202">
    <property type="entry name" value="MSP"/>
    <property type="match status" value="1"/>
</dbReference>
<gene>
    <name evidence="9" type="ORF">DAEQUDRAFT_761866</name>
</gene>
<dbReference type="GO" id="GO:0160214">
    <property type="term" value="F:endoplasmic reticulum-plasma membrane adaptor activity"/>
    <property type="evidence" value="ECO:0007669"/>
    <property type="project" value="UniProtKB-ARBA"/>
</dbReference>
<dbReference type="GO" id="GO:0061709">
    <property type="term" value="P:reticulophagy"/>
    <property type="evidence" value="ECO:0007669"/>
    <property type="project" value="UniProtKB-ARBA"/>
</dbReference>
<dbReference type="GO" id="GO:0051685">
    <property type="term" value="P:maintenance of ER location"/>
    <property type="evidence" value="ECO:0007669"/>
    <property type="project" value="UniProtKB-ARBA"/>
</dbReference>
<feature type="domain" description="MSP" evidence="8">
    <location>
        <begin position="2"/>
        <end position="122"/>
    </location>
</feature>
<keyword evidence="10" id="KW-1185">Reference proteome</keyword>
<dbReference type="PIRSF" id="PIRSF019693">
    <property type="entry name" value="VAMP-associated"/>
    <property type="match status" value="1"/>
</dbReference>
<accession>A0A165TTC6</accession>
<dbReference type="InterPro" id="IPR000535">
    <property type="entry name" value="MSP_dom"/>
</dbReference>
<comment type="similarity">
    <text evidence="2">Belongs to the VAMP-associated protein (VAP) (TC 9.B.17) family.</text>
</comment>
<feature type="compositionally biased region" description="Low complexity" evidence="6">
    <location>
        <begin position="296"/>
        <end position="311"/>
    </location>
</feature>
<evidence type="ECO:0000313" key="10">
    <source>
        <dbReference type="Proteomes" id="UP000076727"/>
    </source>
</evidence>
<dbReference type="GO" id="GO:0005886">
    <property type="term" value="C:plasma membrane"/>
    <property type="evidence" value="ECO:0007669"/>
    <property type="project" value="TreeGrafter"/>
</dbReference>
<name>A0A165TTC6_9APHY</name>
<organism evidence="9 10">
    <name type="scientific">Daedalea quercina L-15889</name>
    <dbReference type="NCBI Taxonomy" id="1314783"/>
    <lineage>
        <taxon>Eukaryota</taxon>
        <taxon>Fungi</taxon>
        <taxon>Dikarya</taxon>
        <taxon>Basidiomycota</taxon>
        <taxon>Agaricomycotina</taxon>
        <taxon>Agaricomycetes</taxon>
        <taxon>Polyporales</taxon>
        <taxon>Fomitopsis</taxon>
    </lineage>
</organism>
<dbReference type="InterPro" id="IPR016763">
    <property type="entry name" value="VAP"/>
</dbReference>
<dbReference type="SUPFAM" id="SSF49354">
    <property type="entry name" value="PapD-like"/>
    <property type="match status" value="1"/>
</dbReference>
<evidence type="ECO:0000313" key="9">
    <source>
        <dbReference type="EMBL" id="KZT73922.1"/>
    </source>
</evidence>
<dbReference type="STRING" id="1314783.A0A165TTC6"/>
<keyword evidence="4 7" id="KW-1133">Transmembrane helix</keyword>
<dbReference type="GO" id="GO:0033149">
    <property type="term" value="F:FFAT motif binding"/>
    <property type="evidence" value="ECO:0007669"/>
    <property type="project" value="TreeGrafter"/>
</dbReference>
<dbReference type="GO" id="GO:0160219">
    <property type="term" value="C:cortical endoplasmic reticulum membrane"/>
    <property type="evidence" value="ECO:0007669"/>
    <property type="project" value="UniProtKB-ARBA"/>
</dbReference>
<evidence type="ECO:0000256" key="2">
    <source>
        <dbReference type="ARBA" id="ARBA00008932"/>
    </source>
</evidence>
<feature type="compositionally biased region" description="Basic and acidic residues" evidence="6">
    <location>
        <begin position="162"/>
        <end position="181"/>
    </location>
</feature>
<dbReference type="GO" id="GO:0061817">
    <property type="term" value="P:endoplasmic reticulum-plasma membrane tethering"/>
    <property type="evidence" value="ECO:0007669"/>
    <property type="project" value="UniProtKB-ARBA"/>
</dbReference>
<dbReference type="Proteomes" id="UP000076727">
    <property type="component" value="Unassembled WGS sequence"/>
</dbReference>
<dbReference type="GO" id="GO:0001786">
    <property type="term" value="F:phosphatidylserine binding"/>
    <property type="evidence" value="ECO:0007669"/>
    <property type="project" value="UniProtKB-ARBA"/>
</dbReference>
<sequence length="337" mass="37156">MSVALTPSSYLGFHRPLTQHVKRALAITNHNAQPVAFKVKTTAPKLYCVRPNSGRVEPGETVEVQVMLQAMKEEPPLNVKCKDKFLIQSTIITPEKETMPLQDLWADNAEEVHSQKVRVAYLPPEGQTVPEEEEGGPSELLDHSRSIYGTVRQHPNGNGVPEEVREPSGEAAREEEIHHDAPSSPPPPRLPQLYEESLREEPSREVVEEEAPVVNVNVHTPQPPPPSDPAAPDPNEGLFIKLREAQAEIERLRNLISSMPEPSTAAPTTVTNATELRRRRPTSPSDDGSTWDGETEVGTSITGTTTMEDTMMPPEGVPLQVVIIIALGVFVTTYLFF</sequence>
<dbReference type="GO" id="GO:0140506">
    <property type="term" value="F:endoplasmic reticulum-autophagosome adaptor activity"/>
    <property type="evidence" value="ECO:0007669"/>
    <property type="project" value="UniProtKB-ARBA"/>
</dbReference>